<protein>
    <submittedName>
        <fullName evidence="1">Uncharacterized protein</fullName>
    </submittedName>
</protein>
<name>K1QA58_MAGGI</name>
<dbReference type="AlphaFoldDB" id="K1QA58"/>
<dbReference type="HOGENOM" id="CLU_2401751_0_0_1"/>
<dbReference type="InParanoid" id="K1QA58"/>
<organism evidence="1">
    <name type="scientific">Magallana gigas</name>
    <name type="common">Pacific oyster</name>
    <name type="synonym">Crassostrea gigas</name>
    <dbReference type="NCBI Taxonomy" id="29159"/>
    <lineage>
        <taxon>Eukaryota</taxon>
        <taxon>Metazoa</taxon>
        <taxon>Spiralia</taxon>
        <taxon>Lophotrochozoa</taxon>
        <taxon>Mollusca</taxon>
        <taxon>Bivalvia</taxon>
        <taxon>Autobranchia</taxon>
        <taxon>Pteriomorphia</taxon>
        <taxon>Ostreida</taxon>
        <taxon>Ostreoidea</taxon>
        <taxon>Ostreidae</taxon>
        <taxon>Magallana</taxon>
    </lineage>
</organism>
<reference evidence="1" key="1">
    <citation type="journal article" date="2012" name="Nature">
        <title>The oyster genome reveals stress adaptation and complexity of shell formation.</title>
        <authorList>
            <person name="Zhang G."/>
            <person name="Fang X."/>
            <person name="Guo X."/>
            <person name="Li L."/>
            <person name="Luo R."/>
            <person name="Xu F."/>
            <person name="Yang P."/>
            <person name="Zhang L."/>
            <person name="Wang X."/>
            <person name="Qi H."/>
            <person name="Xiong Z."/>
            <person name="Que H."/>
            <person name="Xie Y."/>
            <person name="Holland P.W."/>
            <person name="Paps J."/>
            <person name="Zhu Y."/>
            <person name="Wu F."/>
            <person name="Chen Y."/>
            <person name="Wang J."/>
            <person name="Peng C."/>
            <person name="Meng J."/>
            <person name="Yang L."/>
            <person name="Liu J."/>
            <person name="Wen B."/>
            <person name="Zhang N."/>
            <person name="Huang Z."/>
            <person name="Zhu Q."/>
            <person name="Feng Y."/>
            <person name="Mount A."/>
            <person name="Hedgecock D."/>
            <person name="Xu Z."/>
            <person name="Liu Y."/>
            <person name="Domazet-Loso T."/>
            <person name="Du Y."/>
            <person name="Sun X."/>
            <person name="Zhang S."/>
            <person name="Liu B."/>
            <person name="Cheng P."/>
            <person name="Jiang X."/>
            <person name="Li J."/>
            <person name="Fan D."/>
            <person name="Wang W."/>
            <person name="Fu W."/>
            <person name="Wang T."/>
            <person name="Wang B."/>
            <person name="Zhang J."/>
            <person name="Peng Z."/>
            <person name="Li Y."/>
            <person name="Li N."/>
            <person name="Wang J."/>
            <person name="Chen M."/>
            <person name="He Y."/>
            <person name="Tan F."/>
            <person name="Song X."/>
            <person name="Zheng Q."/>
            <person name="Huang R."/>
            <person name="Yang H."/>
            <person name="Du X."/>
            <person name="Chen L."/>
            <person name="Yang M."/>
            <person name="Gaffney P.M."/>
            <person name="Wang S."/>
            <person name="Luo L."/>
            <person name="She Z."/>
            <person name="Ming Y."/>
            <person name="Huang W."/>
            <person name="Zhang S."/>
            <person name="Huang B."/>
            <person name="Zhang Y."/>
            <person name="Qu T."/>
            <person name="Ni P."/>
            <person name="Miao G."/>
            <person name="Wang J."/>
            <person name="Wang Q."/>
            <person name="Steinberg C.E."/>
            <person name="Wang H."/>
            <person name="Li N."/>
            <person name="Qian L."/>
            <person name="Zhang G."/>
            <person name="Li Y."/>
            <person name="Yang H."/>
            <person name="Liu X."/>
            <person name="Wang J."/>
            <person name="Yin Y."/>
            <person name="Wang J."/>
        </authorList>
    </citation>
    <scope>NUCLEOTIDE SEQUENCE [LARGE SCALE GENOMIC DNA]</scope>
    <source>
        <strain evidence="1">05x7-T-G4-1.051#20</strain>
    </source>
</reference>
<proteinExistence type="predicted"/>
<gene>
    <name evidence="1" type="ORF">CGI_10014347</name>
</gene>
<sequence length="93" mass="10117">MMPCNLCLLTGECDEFGETDQCEGNTLCTQTQQEYGVCTCPDDTYGPPECLAEISTTTTTEHSLRNLLLIYGALVIPLMLLVPAALTTSLAFY</sequence>
<dbReference type="EMBL" id="JH818678">
    <property type="protein sequence ID" value="EKC28179.1"/>
    <property type="molecule type" value="Genomic_DNA"/>
</dbReference>
<evidence type="ECO:0000313" key="1">
    <source>
        <dbReference type="EMBL" id="EKC28179.1"/>
    </source>
</evidence>
<accession>K1QA58</accession>